<sequence>MTSETTHLETRVLFFAATVRSYTSQGRCKEQPKAKLQKIDTNQAEEPLSKEGPF</sequence>
<proteinExistence type="predicted"/>
<evidence type="ECO:0000313" key="2">
    <source>
        <dbReference type="EMBL" id="KAG0580174.1"/>
    </source>
</evidence>
<name>A0A8T0I947_CERPU</name>
<feature type="region of interest" description="Disordered" evidence="1">
    <location>
        <begin position="26"/>
        <end position="54"/>
    </location>
</feature>
<dbReference type="EMBL" id="CM026424">
    <property type="protein sequence ID" value="KAG0580174.1"/>
    <property type="molecule type" value="Genomic_DNA"/>
</dbReference>
<dbReference type="Proteomes" id="UP000822688">
    <property type="component" value="Chromosome 4"/>
</dbReference>
<evidence type="ECO:0000256" key="1">
    <source>
        <dbReference type="SAM" id="MobiDB-lite"/>
    </source>
</evidence>
<protein>
    <submittedName>
        <fullName evidence="2">Uncharacterized protein</fullName>
    </submittedName>
</protein>
<organism evidence="2 3">
    <name type="scientific">Ceratodon purpureus</name>
    <name type="common">Fire moss</name>
    <name type="synonym">Dicranum purpureum</name>
    <dbReference type="NCBI Taxonomy" id="3225"/>
    <lineage>
        <taxon>Eukaryota</taxon>
        <taxon>Viridiplantae</taxon>
        <taxon>Streptophyta</taxon>
        <taxon>Embryophyta</taxon>
        <taxon>Bryophyta</taxon>
        <taxon>Bryophytina</taxon>
        <taxon>Bryopsida</taxon>
        <taxon>Dicranidae</taxon>
        <taxon>Pseudoditrichales</taxon>
        <taxon>Ditrichaceae</taxon>
        <taxon>Ceratodon</taxon>
    </lineage>
</organism>
<comment type="caution">
    <text evidence="2">The sequence shown here is derived from an EMBL/GenBank/DDBJ whole genome shotgun (WGS) entry which is preliminary data.</text>
</comment>
<dbReference type="AlphaFoldDB" id="A0A8T0I947"/>
<reference evidence="2" key="1">
    <citation type="submission" date="2020-06" db="EMBL/GenBank/DDBJ databases">
        <title>WGS assembly of Ceratodon purpureus strain R40.</title>
        <authorList>
            <person name="Carey S.B."/>
            <person name="Jenkins J."/>
            <person name="Shu S."/>
            <person name="Lovell J.T."/>
            <person name="Sreedasyam A."/>
            <person name="Maumus F."/>
            <person name="Tiley G.P."/>
            <person name="Fernandez-Pozo N."/>
            <person name="Barry K."/>
            <person name="Chen C."/>
            <person name="Wang M."/>
            <person name="Lipzen A."/>
            <person name="Daum C."/>
            <person name="Saski C.A."/>
            <person name="Payton A.C."/>
            <person name="Mcbreen J.C."/>
            <person name="Conrad R.E."/>
            <person name="Kollar L.M."/>
            <person name="Olsson S."/>
            <person name="Huttunen S."/>
            <person name="Landis J.B."/>
            <person name="Wickett N.J."/>
            <person name="Johnson M.G."/>
            <person name="Rensing S.A."/>
            <person name="Grimwood J."/>
            <person name="Schmutz J."/>
            <person name="Mcdaniel S.F."/>
        </authorList>
    </citation>
    <scope>NUCLEOTIDE SEQUENCE</scope>
    <source>
        <strain evidence="2">R40</strain>
    </source>
</reference>
<keyword evidence="3" id="KW-1185">Reference proteome</keyword>
<accession>A0A8T0I947</accession>
<evidence type="ECO:0000313" key="3">
    <source>
        <dbReference type="Proteomes" id="UP000822688"/>
    </source>
</evidence>
<gene>
    <name evidence="2" type="ORF">KC19_4G153700</name>
</gene>